<sequence length="335" mass="36699">MKKSARKTMSVVATLLMSSMIFAQPILVSAEETSQINENKAKTNENSDGFYEELDVSQPAVIHERGQKDPVIVTGGERQDTTTVERAKEVKSSQPSQQSTPQVTEENGVNVTEEATGVATPVEVSNTAVIKKVGSHKQGTNNQQGKLTKEIDQSIPNIVEAIEFNAQALANGQLQLTIDATKTSQKQIVKGEQLTIAYAYNPKYVTFGLNEGTCTMLDELGNAVGEVSVKNEKVQIHVTKVITGKATIHLKATTQIKQLSSDLPSVTFLLDGRTVDLPISHGTLAFKQIKLSYPLTPQRATRFFDNGGSWRQSIVDSRLMAYSYYFEQLTALGFR</sequence>
<evidence type="ECO:0000313" key="3">
    <source>
        <dbReference type="EMBL" id="AQP53739.1"/>
    </source>
</evidence>
<dbReference type="EMBL" id="CP019609">
    <property type="protein sequence ID" value="AQP53739.1"/>
    <property type="molecule type" value="Genomic_DNA"/>
</dbReference>
<keyword evidence="4" id="KW-1185">Reference proteome</keyword>
<name>A0A1Q2D5S1_9ENTE</name>
<dbReference type="Proteomes" id="UP000188246">
    <property type="component" value="Chromosome"/>
</dbReference>
<dbReference type="RefSeq" id="WP_077275822.1">
    <property type="nucleotide sequence ID" value="NZ_CP019609.1"/>
</dbReference>
<feature type="compositionally biased region" description="Basic and acidic residues" evidence="1">
    <location>
        <begin position="77"/>
        <end position="91"/>
    </location>
</feature>
<protein>
    <submittedName>
        <fullName evidence="3">Uncharacterized protein</fullName>
    </submittedName>
</protein>
<dbReference type="AlphaFoldDB" id="A0A1Q2D5S1"/>
<keyword evidence="2" id="KW-0732">Signal</keyword>
<feature type="chain" id="PRO_5043590428" evidence="2">
    <location>
        <begin position="24"/>
        <end position="335"/>
    </location>
</feature>
<reference evidence="3 4" key="1">
    <citation type="journal article" date="2010" name="Int. J. Syst. Evol. Microbiol.">
        <title>Vagococcus penaei sp. nov., isolated from spoilage microbiota of cooked shrimp (Penaeus vannamei).</title>
        <authorList>
            <person name="Jaffres E."/>
            <person name="Prevost H."/>
            <person name="Rossero A."/>
            <person name="Joffraud J.J."/>
            <person name="Dousset X."/>
        </authorList>
    </citation>
    <scope>NUCLEOTIDE SEQUENCE [LARGE SCALE GENOMIC DNA]</scope>
    <source>
        <strain evidence="3 4">CD276</strain>
    </source>
</reference>
<dbReference type="KEGG" id="vpi:BW732_05465"/>
<proteinExistence type="predicted"/>
<evidence type="ECO:0000256" key="1">
    <source>
        <dbReference type="SAM" id="MobiDB-lite"/>
    </source>
</evidence>
<evidence type="ECO:0000313" key="4">
    <source>
        <dbReference type="Proteomes" id="UP000188246"/>
    </source>
</evidence>
<evidence type="ECO:0000256" key="2">
    <source>
        <dbReference type="SAM" id="SignalP"/>
    </source>
</evidence>
<accession>A0A1Q2D5S1</accession>
<organism evidence="3 4">
    <name type="scientific">Vagococcus penaei</name>
    <dbReference type="NCBI Taxonomy" id="633807"/>
    <lineage>
        <taxon>Bacteria</taxon>
        <taxon>Bacillati</taxon>
        <taxon>Bacillota</taxon>
        <taxon>Bacilli</taxon>
        <taxon>Lactobacillales</taxon>
        <taxon>Enterococcaceae</taxon>
        <taxon>Vagococcus</taxon>
    </lineage>
</organism>
<feature type="region of interest" description="Disordered" evidence="1">
    <location>
        <begin position="75"/>
        <end position="108"/>
    </location>
</feature>
<gene>
    <name evidence="3" type="ORF">BW732_05465</name>
</gene>
<feature type="compositionally biased region" description="Low complexity" evidence="1">
    <location>
        <begin position="92"/>
        <end position="108"/>
    </location>
</feature>
<feature type="signal peptide" evidence="2">
    <location>
        <begin position="1"/>
        <end position="23"/>
    </location>
</feature>